<evidence type="ECO:0000256" key="8">
    <source>
        <dbReference type="ARBA" id="ARBA00023209"/>
    </source>
</evidence>
<organism evidence="13 14">
    <name type="scientific">Cinara cedri</name>
    <dbReference type="NCBI Taxonomy" id="506608"/>
    <lineage>
        <taxon>Eukaryota</taxon>
        <taxon>Metazoa</taxon>
        <taxon>Ecdysozoa</taxon>
        <taxon>Arthropoda</taxon>
        <taxon>Hexapoda</taxon>
        <taxon>Insecta</taxon>
        <taxon>Pterygota</taxon>
        <taxon>Neoptera</taxon>
        <taxon>Paraneoptera</taxon>
        <taxon>Hemiptera</taxon>
        <taxon>Sternorrhyncha</taxon>
        <taxon>Aphidomorpha</taxon>
        <taxon>Aphidoidea</taxon>
        <taxon>Aphididae</taxon>
        <taxon>Lachninae</taxon>
        <taxon>Cinara</taxon>
    </lineage>
</organism>
<evidence type="ECO:0000256" key="7">
    <source>
        <dbReference type="ARBA" id="ARBA00023098"/>
    </source>
</evidence>
<evidence type="ECO:0000256" key="10">
    <source>
        <dbReference type="ARBA" id="ARBA00048586"/>
    </source>
</evidence>
<evidence type="ECO:0000259" key="12">
    <source>
        <dbReference type="PROSITE" id="PS50035"/>
    </source>
</evidence>
<keyword evidence="14" id="KW-1185">Reference proteome</keyword>
<dbReference type="Proteomes" id="UP000325440">
    <property type="component" value="Unassembled WGS sequence"/>
</dbReference>
<keyword evidence="8 11" id="KW-0594">Phospholipid biosynthesis</keyword>
<evidence type="ECO:0000256" key="2">
    <source>
        <dbReference type="ARBA" id="ARBA00005042"/>
    </source>
</evidence>
<keyword evidence="6" id="KW-0677">Repeat</keyword>
<evidence type="ECO:0000256" key="9">
    <source>
        <dbReference type="ARBA" id="ARBA00023264"/>
    </source>
</evidence>
<evidence type="ECO:0000256" key="1">
    <source>
        <dbReference type="ARBA" id="ARBA00003537"/>
    </source>
</evidence>
<dbReference type="PANTHER" id="PTHR12586">
    <property type="entry name" value="CDP-DIACYLGLYCEROL--SERINE O-PHOSPHATIDYLTRANSFERASE"/>
    <property type="match status" value="1"/>
</dbReference>
<reference evidence="13 14" key="1">
    <citation type="submission" date="2019-08" db="EMBL/GenBank/DDBJ databases">
        <authorList>
            <person name="Alioto T."/>
            <person name="Alioto T."/>
            <person name="Gomez Garrido J."/>
        </authorList>
    </citation>
    <scope>NUCLEOTIDE SEQUENCE [LARGE SCALE GENOMIC DNA]</scope>
</reference>
<dbReference type="InterPro" id="IPR001736">
    <property type="entry name" value="PLipase_D/transphosphatidylase"/>
</dbReference>
<evidence type="ECO:0000256" key="6">
    <source>
        <dbReference type="ARBA" id="ARBA00022737"/>
    </source>
</evidence>
<evidence type="ECO:0000256" key="4">
    <source>
        <dbReference type="ARBA" id="ARBA00022516"/>
    </source>
</evidence>
<dbReference type="CDD" id="cd09135">
    <property type="entry name" value="PLDc_PGS1_euk_1"/>
    <property type="match status" value="1"/>
</dbReference>
<comment type="pathway">
    <text evidence="2 11">Phospholipid metabolism; phosphatidylglycerol biosynthesis; phosphatidylglycerol from CDP-diacylglycerol: step 1/2.</text>
</comment>
<dbReference type="SMART" id="SM00155">
    <property type="entry name" value="PLDc"/>
    <property type="match status" value="2"/>
</dbReference>
<comment type="similarity">
    <text evidence="3 11">Belongs to the CDP-alcohol phosphatidyltransferase class-II family.</text>
</comment>
<keyword evidence="4 11" id="KW-0444">Lipid biosynthesis</keyword>
<evidence type="ECO:0000256" key="3">
    <source>
        <dbReference type="ARBA" id="ARBA00010682"/>
    </source>
</evidence>
<dbReference type="GO" id="GO:0005524">
    <property type="term" value="F:ATP binding"/>
    <property type="evidence" value="ECO:0007669"/>
    <property type="project" value="UniProtKB-KW"/>
</dbReference>
<keyword evidence="5 11" id="KW-0808">Transferase</keyword>
<gene>
    <name evidence="13" type="ORF">CINCED_3A022570</name>
</gene>
<evidence type="ECO:0000313" key="13">
    <source>
        <dbReference type="EMBL" id="VVC36752.1"/>
    </source>
</evidence>
<keyword evidence="7 11" id="KW-0443">Lipid metabolism</keyword>
<protein>
    <recommendedName>
        <fullName evidence="11">CDP-diacylglycerol--glycerol-3-phosphate 3-phosphatidyltransferase</fullName>
        <ecNumber evidence="11">2.7.8.5</ecNumber>
    </recommendedName>
</protein>
<keyword evidence="9 11" id="KW-1208">Phospholipid metabolism</keyword>
<evidence type="ECO:0000256" key="5">
    <source>
        <dbReference type="ARBA" id="ARBA00022679"/>
    </source>
</evidence>
<evidence type="ECO:0000313" key="14">
    <source>
        <dbReference type="Proteomes" id="UP000325440"/>
    </source>
</evidence>
<accession>A0A5E4MWQ1</accession>
<dbReference type="PANTHER" id="PTHR12586:SF1">
    <property type="entry name" value="CDP-DIACYLGLYCEROL--GLYCEROL-3-PHOSPHATE 3-PHOSPHATIDYLTRANSFERASE, MITOCHONDRIAL"/>
    <property type="match status" value="1"/>
</dbReference>
<keyword evidence="11" id="KW-0067">ATP-binding</keyword>
<proteinExistence type="inferred from homology"/>
<dbReference type="UniPathway" id="UPA00084">
    <property type="reaction ID" value="UER00503"/>
</dbReference>
<dbReference type="InterPro" id="IPR016270">
    <property type="entry name" value="PGS1"/>
</dbReference>
<comment type="subcellular location">
    <subcellularLocation>
        <location evidence="11">Mitochondrion</location>
    </subcellularLocation>
</comment>
<dbReference type="AlphaFoldDB" id="A0A5E4MWQ1"/>
<dbReference type="GO" id="GO:0005739">
    <property type="term" value="C:mitochondrion"/>
    <property type="evidence" value="ECO:0007669"/>
    <property type="project" value="UniProtKB-SubCell"/>
</dbReference>
<keyword evidence="11" id="KW-0496">Mitochondrion</keyword>
<feature type="domain" description="PLD phosphodiesterase" evidence="12">
    <location>
        <begin position="142"/>
        <end position="168"/>
    </location>
</feature>
<dbReference type="OrthoDB" id="10250191at2759"/>
<dbReference type="CDD" id="cd09137">
    <property type="entry name" value="PLDc_PGS1_euk_2"/>
    <property type="match status" value="1"/>
</dbReference>
<dbReference type="EMBL" id="CABPRJ010001436">
    <property type="protein sequence ID" value="VVC36752.1"/>
    <property type="molecule type" value="Genomic_DNA"/>
</dbReference>
<dbReference type="Pfam" id="PF13091">
    <property type="entry name" value="PLDc_2"/>
    <property type="match status" value="1"/>
</dbReference>
<dbReference type="PROSITE" id="PS50035">
    <property type="entry name" value="PLD"/>
    <property type="match status" value="1"/>
</dbReference>
<dbReference type="GO" id="GO:0032049">
    <property type="term" value="P:cardiolipin biosynthetic process"/>
    <property type="evidence" value="ECO:0007669"/>
    <property type="project" value="InterPro"/>
</dbReference>
<comment type="function">
    <text evidence="1 11">Functions in the biosynthesis of the anionic phospholipids phosphatidylglycerol and cardiolipin.</text>
</comment>
<dbReference type="SUPFAM" id="SSF56024">
    <property type="entry name" value="Phospholipase D/nuclease"/>
    <property type="match status" value="1"/>
</dbReference>
<dbReference type="EC" id="2.7.8.5" evidence="11"/>
<dbReference type="InterPro" id="IPR025202">
    <property type="entry name" value="PLD-like_dom"/>
</dbReference>
<dbReference type="Gene3D" id="3.30.870.10">
    <property type="entry name" value="Endonuclease Chain A"/>
    <property type="match status" value="2"/>
</dbReference>
<evidence type="ECO:0000256" key="11">
    <source>
        <dbReference type="RuleBase" id="RU365024"/>
    </source>
</evidence>
<keyword evidence="11" id="KW-0547">Nucleotide-binding</keyword>
<sequence length="459" mass="53401">MTVDRDKTDYLSEFKWLQKYAPSFPVKAENIKTLKSPTEFYQTLLHRCISAKRRIVIASLYLGTGKLEEELVDTIKQSLDEKQNLHVRILLDANRGSRGEVSSRTMLMPLLNTLYDCRVYLYHTPKLRGLLRWILPERYNELIGIQHMKLYMFDDSIIISGANLSHDYFTNRQDRYVLIENCPSLVNFYIGLVELLGRMSFQLTNKNNLTLDPTWKLHPYQSSYQTYASEARRILIKYYDTFMKHSISENDTDTIVYPLIEFPPFQINQDSKTTNLLMGNAEAGSTMYMATGYFNIPDLYTKTIFHKSLANFNILFSHPMANSFQEAKGPAGFIPTAYSCLTNSFYSKIETLKLQERITCHEYKRFGWTFHSKGLWYTPKNYELPVLTAVGSSNYGARSLNCDLESQLIIVTNNTKLQQSFHTEKSDIFKSASLYSIEGDALKTPFWVRFVLRMFKNYF</sequence>
<name>A0A5E4MWQ1_9HEMI</name>
<dbReference type="GO" id="GO:0008444">
    <property type="term" value="F:CDP-diacylglycerol-glycerol-3-phosphate 3-phosphatidyltransferase activity"/>
    <property type="evidence" value="ECO:0007669"/>
    <property type="project" value="UniProtKB-EC"/>
</dbReference>
<dbReference type="PIRSF" id="PIRSF000850">
    <property type="entry name" value="Phospholipase_D_PSS"/>
    <property type="match status" value="1"/>
</dbReference>
<comment type="catalytic activity">
    <reaction evidence="10 11">
        <text>a CDP-1,2-diacyl-sn-glycerol + sn-glycerol 3-phosphate = a 1,2-diacyl-sn-glycero-3-phospho-(1'-sn-glycero-3'-phosphate) + CMP + H(+)</text>
        <dbReference type="Rhea" id="RHEA:12593"/>
        <dbReference type="ChEBI" id="CHEBI:15378"/>
        <dbReference type="ChEBI" id="CHEBI:57597"/>
        <dbReference type="ChEBI" id="CHEBI:58332"/>
        <dbReference type="ChEBI" id="CHEBI:60110"/>
        <dbReference type="ChEBI" id="CHEBI:60377"/>
        <dbReference type="EC" id="2.7.8.5"/>
    </reaction>
</comment>